<proteinExistence type="predicted"/>
<name>A0AAU9QH41_9VIBR</name>
<reference evidence="1" key="1">
    <citation type="submission" date="2022-01" db="EMBL/GenBank/DDBJ databases">
        <authorList>
            <person name="Lagorce A."/>
        </authorList>
    </citation>
    <scope>NUCLEOTIDE SEQUENCE</scope>
    <source>
        <strain evidence="1">Th15_F1_A12</strain>
    </source>
</reference>
<sequence length="88" mass="10686">MNIEKVFCCLWHSQERLKQSIMYGCWCFHSVYSRLYIPTLYFNQYEIADFNLIYIRTLTLLAYVFVPLDLKPLCFLSSNGCYIYFVFY</sequence>
<organism evidence="1 2">
    <name type="scientific">Vibrio jasicida</name>
    <dbReference type="NCBI Taxonomy" id="766224"/>
    <lineage>
        <taxon>Bacteria</taxon>
        <taxon>Pseudomonadati</taxon>
        <taxon>Pseudomonadota</taxon>
        <taxon>Gammaproteobacteria</taxon>
        <taxon>Vibrionales</taxon>
        <taxon>Vibrionaceae</taxon>
        <taxon>Vibrio</taxon>
    </lineage>
</organism>
<dbReference type="EMBL" id="CAKMUD010000040">
    <property type="protein sequence ID" value="CAH1575922.1"/>
    <property type="molecule type" value="Genomic_DNA"/>
</dbReference>
<dbReference type="AlphaFoldDB" id="A0AAU9QH41"/>
<dbReference type="Proteomes" id="UP001295462">
    <property type="component" value="Unassembled WGS sequence"/>
</dbReference>
<evidence type="ECO:0000313" key="1">
    <source>
        <dbReference type="EMBL" id="CAH1575922.1"/>
    </source>
</evidence>
<accession>A0AAU9QH41</accession>
<gene>
    <name evidence="1" type="ORF">THF1A12_1340002</name>
</gene>
<protein>
    <submittedName>
        <fullName evidence="1">Uncharacterized protein</fullName>
    </submittedName>
</protein>
<evidence type="ECO:0000313" key="2">
    <source>
        <dbReference type="Proteomes" id="UP001295462"/>
    </source>
</evidence>
<comment type="caution">
    <text evidence="1">The sequence shown here is derived from an EMBL/GenBank/DDBJ whole genome shotgun (WGS) entry which is preliminary data.</text>
</comment>